<feature type="active site" description="Cysteine persulfide intermediate" evidence="3">
    <location>
        <position position="67"/>
    </location>
</feature>
<dbReference type="Proteomes" id="UP000240530">
    <property type="component" value="Unassembled WGS sequence"/>
</dbReference>
<dbReference type="GO" id="GO:0005737">
    <property type="term" value="C:cytoplasm"/>
    <property type="evidence" value="ECO:0007669"/>
    <property type="project" value="UniProtKB-SubCell"/>
</dbReference>
<dbReference type="InterPro" id="IPR036873">
    <property type="entry name" value="Rhodanese-like_dom_sf"/>
</dbReference>
<dbReference type="EC" id="2.8.1.1" evidence="3"/>
<comment type="caution">
    <text evidence="4">The sequence shown here is derived from an EMBL/GenBank/DDBJ whole genome shotgun (WGS) entry which is preliminary data.</text>
</comment>
<gene>
    <name evidence="3" type="primary">glpE</name>
    <name evidence="4" type="ORF">C0W93_05225</name>
</gene>
<dbReference type="HAMAP" id="MF_01009">
    <property type="entry name" value="Thiosulf_sulfurtr"/>
    <property type="match status" value="1"/>
</dbReference>
<comment type="function">
    <text evidence="3">Transferase that catalyzes the transfer of sulfur from thiosulfate to thiophilic acceptors such as cyanide or dithiols. May function in a CysM-independent thiosulfate assimilation pathway by catalyzing the conversion of thiosulfate to sulfite, which can then be used for L-cysteine biosynthesis.</text>
</comment>
<protein>
    <recommendedName>
        <fullName evidence="3">Thiosulfate sulfurtransferase GlpE</fullName>
        <ecNumber evidence="3">2.8.1.1</ecNumber>
    </recommendedName>
</protein>
<comment type="catalytic activity">
    <reaction evidence="3">
        <text>thiosulfate + [thioredoxin]-dithiol = [thioredoxin]-disulfide + hydrogen sulfide + sulfite + 2 H(+)</text>
        <dbReference type="Rhea" id="RHEA:83859"/>
        <dbReference type="Rhea" id="RHEA-COMP:10698"/>
        <dbReference type="Rhea" id="RHEA-COMP:10700"/>
        <dbReference type="ChEBI" id="CHEBI:15378"/>
        <dbReference type="ChEBI" id="CHEBI:17359"/>
        <dbReference type="ChEBI" id="CHEBI:29919"/>
        <dbReference type="ChEBI" id="CHEBI:29950"/>
        <dbReference type="ChEBI" id="CHEBI:33542"/>
        <dbReference type="ChEBI" id="CHEBI:50058"/>
    </reaction>
</comment>
<dbReference type="PANTHER" id="PTHR43031:SF6">
    <property type="entry name" value="THIOSULFATE SULFURTRANSFERASE GLPE"/>
    <property type="match status" value="1"/>
</dbReference>
<dbReference type="PROSITE" id="PS50206">
    <property type="entry name" value="RHODANESE_3"/>
    <property type="match status" value="1"/>
</dbReference>
<dbReference type="Gene3D" id="3.40.250.10">
    <property type="entry name" value="Rhodanese-like domain"/>
    <property type="match status" value="1"/>
</dbReference>
<organism evidence="4 5">
    <name type="scientific">Photobacterium leiognathi subsp. mandapamensis</name>
    <name type="common">Photobacterium mandapamensis</name>
    <dbReference type="NCBI Taxonomy" id="48408"/>
    <lineage>
        <taxon>Bacteria</taxon>
        <taxon>Pseudomonadati</taxon>
        <taxon>Pseudomonadota</taxon>
        <taxon>Gammaproteobacteria</taxon>
        <taxon>Vibrionales</taxon>
        <taxon>Vibrionaceae</taxon>
        <taxon>Photobacterium</taxon>
    </lineage>
</organism>
<accession>A0A0M9FB63</accession>
<dbReference type="RefSeq" id="WP_008988219.1">
    <property type="nucleotide sequence ID" value="NZ_CP131572.1"/>
</dbReference>
<dbReference type="InterPro" id="IPR023695">
    <property type="entry name" value="Thiosulf_sulfurTrfase"/>
</dbReference>
<dbReference type="InterPro" id="IPR050229">
    <property type="entry name" value="GlpE_sulfurtransferase"/>
</dbReference>
<dbReference type="NCBIfam" id="NF001195">
    <property type="entry name" value="PRK00162.1"/>
    <property type="match status" value="1"/>
</dbReference>
<dbReference type="PANTHER" id="PTHR43031">
    <property type="entry name" value="FAD-DEPENDENT OXIDOREDUCTASE"/>
    <property type="match status" value="1"/>
</dbReference>
<dbReference type="GO" id="GO:0004792">
    <property type="term" value="F:thiosulfate-cyanide sulfurtransferase activity"/>
    <property type="evidence" value="ECO:0007669"/>
    <property type="project" value="UniProtKB-UniRule"/>
</dbReference>
<comment type="catalytic activity">
    <reaction evidence="3">
        <text>thiosulfate + hydrogen cyanide = thiocyanate + sulfite + 2 H(+)</text>
        <dbReference type="Rhea" id="RHEA:16881"/>
        <dbReference type="ChEBI" id="CHEBI:15378"/>
        <dbReference type="ChEBI" id="CHEBI:17359"/>
        <dbReference type="ChEBI" id="CHEBI:18022"/>
        <dbReference type="ChEBI" id="CHEBI:18407"/>
        <dbReference type="ChEBI" id="CHEBI:33542"/>
        <dbReference type="EC" id="2.8.1.1"/>
    </reaction>
</comment>
<dbReference type="OrthoDB" id="9811849at2"/>
<dbReference type="SMART" id="SM00450">
    <property type="entry name" value="RHOD"/>
    <property type="match status" value="1"/>
</dbReference>
<dbReference type="InterPro" id="IPR001763">
    <property type="entry name" value="Rhodanese-like_dom"/>
</dbReference>
<comment type="similarity">
    <text evidence="3">Belongs to the GlpE family.</text>
</comment>
<dbReference type="SUPFAM" id="SSF52821">
    <property type="entry name" value="Rhodanese/Cell cycle control phosphatase"/>
    <property type="match status" value="1"/>
</dbReference>
<evidence type="ECO:0000256" key="2">
    <source>
        <dbReference type="ARBA" id="ARBA00022679"/>
    </source>
</evidence>
<evidence type="ECO:0000313" key="4">
    <source>
        <dbReference type="EMBL" id="PSV12428.1"/>
    </source>
</evidence>
<reference evidence="4 5" key="1">
    <citation type="submission" date="2018-03" db="EMBL/GenBank/DDBJ databases">
        <title>Whole genome sequencing of Histamine producing bacteria.</title>
        <authorList>
            <person name="Butler K."/>
        </authorList>
    </citation>
    <scope>NUCLEOTIDE SEQUENCE [LARGE SCALE GENOMIC DNA]</scope>
    <source>
        <strain evidence="4 5">Res.4.1</strain>
    </source>
</reference>
<evidence type="ECO:0000256" key="3">
    <source>
        <dbReference type="HAMAP-Rule" id="MF_01009"/>
    </source>
</evidence>
<name>A0A0M9FB63_PHOLD</name>
<dbReference type="Pfam" id="PF00581">
    <property type="entry name" value="Rhodanese"/>
    <property type="match status" value="1"/>
</dbReference>
<proteinExistence type="inferred from homology"/>
<dbReference type="EMBL" id="PYNS01000003">
    <property type="protein sequence ID" value="PSV12428.1"/>
    <property type="molecule type" value="Genomic_DNA"/>
</dbReference>
<keyword evidence="1 3" id="KW-0963">Cytoplasm</keyword>
<dbReference type="AlphaFoldDB" id="A0A0M9FB63"/>
<keyword evidence="2 3" id="KW-0808">Transferase</keyword>
<evidence type="ECO:0000313" key="5">
    <source>
        <dbReference type="Proteomes" id="UP000240530"/>
    </source>
</evidence>
<sequence>MEQFQHISVEQAYELLQQADSQAVLVDIRDPQSFALAHPEQAFHLTNDTMVSWMDEVEFEQPVIVMCYHGISSQGAAQYLINQGYENVYSLDGGFEAWRRAALPMIQA</sequence>
<comment type="subcellular location">
    <subcellularLocation>
        <location evidence="3">Cytoplasm</location>
    </subcellularLocation>
</comment>
<dbReference type="CDD" id="cd01444">
    <property type="entry name" value="GlpE_ST"/>
    <property type="match status" value="1"/>
</dbReference>
<evidence type="ECO:0000256" key="1">
    <source>
        <dbReference type="ARBA" id="ARBA00022490"/>
    </source>
</evidence>